<protein>
    <submittedName>
        <fullName evidence="2">Uncharacterized protein</fullName>
    </submittedName>
</protein>
<reference evidence="2" key="1">
    <citation type="submission" date="2019-10" db="EMBL/GenBank/DDBJ databases">
        <authorList>
            <person name="Zhang R."/>
            <person name="Pan Y."/>
            <person name="Wang J."/>
            <person name="Ma R."/>
            <person name="Yu S."/>
        </authorList>
    </citation>
    <scope>NUCLEOTIDE SEQUENCE</scope>
    <source>
        <strain evidence="2">LA-IB0</strain>
        <tissue evidence="2">Leaf</tissue>
    </source>
</reference>
<dbReference type="Proteomes" id="UP000826271">
    <property type="component" value="Unassembled WGS sequence"/>
</dbReference>
<keyword evidence="1" id="KW-0472">Membrane</keyword>
<keyword evidence="1" id="KW-1133">Transmembrane helix</keyword>
<sequence>MLPAALSTPPDIWCQIVARFLISLIIELAIFVASIVQRKANCLLAGNCMSGNVHVRLREKGGGQKWPCCTSLSSSMGSALFFLGEYANMILMRCGALHLIFVGLPFSGACVPAFLCNKPLRPKTSGRWSRGAFGKG</sequence>
<accession>A0AAV6W0Q8</accession>
<organism evidence="2 3">
    <name type="scientific">Buddleja alternifolia</name>
    <dbReference type="NCBI Taxonomy" id="168488"/>
    <lineage>
        <taxon>Eukaryota</taxon>
        <taxon>Viridiplantae</taxon>
        <taxon>Streptophyta</taxon>
        <taxon>Embryophyta</taxon>
        <taxon>Tracheophyta</taxon>
        <taxon>Spermatophyta</taxon>
        <taxon>Magnoliopsida</taxon>
        <taxon>eudicotyledons</taxon>
        <taxon>Gunneridae</taxon>
        <taxon>Pentapetalae</taxon>
        <taxon>asterids</taxon>
        <taxon>lamiids</taxon>
        <taxon>Lamiales</taxon>
        <taxon>Scrophulariaceae</taxon>
        <taxon>Buddlejeae</taxon>
        <taxon>Buddleja</taxon>
    </lineage>
</organism>
<keyword evidence="3" id="KW-1185">Reference proteome</keyword>
<dbReference type="AlphaFoldDB" id="A0AAV6W0Q8"/>
<evidence type="ECO:0000313" key="3">
    <source>
        <dbReference type="Proteomes" id="UP000826271"/>
    </source>
</evidence>
<proteinExistence type="predicted"/>
<feature type="transmembrane region" description="Helical" evidence="1">
    <location>
        <begin position="16"/>
        <end position="36"/>
    </location>
</feature>
<dbReference type="EMBL" id="WHWC01000300">
    <property type="protein sequence ID" value="KAG8362778.1"/>
    <property type="molecule type" value="Genomic_DNA"/>
</dbReference>
<comment type="caution">
    <text evidence="2">The sequence shown here is derived from an EMBL/GenBank/DDBJ whole genome shotgun (WGS) entry which is preliminary data.</text>
</comment>
<name>A0AAV6W0Q8_9LAMI</name>
<evidence type="ECO:0000256" key="1">
    <source>
        <dbReference type="SAM" id="Phobius"/>
    </source>
</evidence>
<feature type="transmembrane region" description="Helical" evidence="1">
    <location>
        <begin position="90"/>
        <end position="115"/>
    </location>
</feature>
<gene>
    <name evidence="2" type="ORF">BUALT_BualtUnG0043000</name>
</gene>
<keyword evidence="1" id="KW-0812">Transmembrane</keyword>
<evidence type="ECO:0000313" key="2">
    <source>
        <dbReference type="EMBL" id="KAG8362778.1"/>
    </source>
</evidence>